<dbReference type="HOGENOM" id="CLU_1305041_0_0_1"/>
<dbReference type="InParanoid" id="Q6CPC4"/>
<dbReference type="AlphaFoldDB" id="Q6CPC4"/>
<dbReference type="EMBL" id="CR382125">
    <property type="protein sequence ID" value="CAG99302.1"/>
    <property type="molecule type" value="Genomic_DNA"/>
</dbReference>
<evidence type="ECO:0000313" key="1">
    <source>
        <dbReference type="EMBL" id="CAG99302.1"/>
    </source>
</evidence>
<protein>
    <submittedName>
        <fullName evidence="1">KLLA0E05963p</fullName>
    </submittedName>
</protein>
<dbReference type="Proteomes" id="UP000000598">
    <property type="component" value="Chromosome E"/>
</dbReference>
<gene>
    <name evidence="1" type="ORF">KLLA0_E05963g</name>
</gene>
<name>Q6CPC4_KLULA</name>
<dbReference type="PaxDb" id="284590-Q6CPC4"/>
<evidence type="ECO:0000313" key="2">
    <source>
        <dbReference type="Proteomes" id="UP000000598"/>
    </source>
</evidence>
<reference evidence="1 2" key="1">
    <citation type="journal article" date="2004" name="Nature">
        <title>Genome evolution in yeasts.</title>
        <authorList>
            <consortium name="Genolevures"/>
            <person name="Dujon B."/>
            <person name="Sherman D."/>
            <person name="Fischer G."/>
            <person name="Durrens P."/>
            <person name="Casaregola S."/>
            <person name="Lafontaine I."/>
            <person name="de Montigny J."/>
            <person name="Marck C."/>
            <person name="Neuveglise C."/>
            <person name="Talla E."/>
            <person name="Goffard N."/>
            <person name="Frangeul L."/>
            <person name="Aigle M."/>
            <person name="Anthouard V."/>
            <person name="Babour A."/>
            <person name="Barbe V."/>
            <person name="Barnay S."/>
            <person name="Blanchin S."/>
            <person name="Beckerich J.M."/>
            <person name="Beyne E."/>
            <person name="Bleykasten C."/>
            <person name="Boisrame A."/>
            <person name="Boyer J."/>
            <person name="Cattolico L."/>
            <person name="Confanioleri F."/>
            <person name="de Daruvar A."/>
            <person name="Despons L."/>
            <person name="Fabre E."/>
            <person name="Fairhead C."/>
            <person name="Ferry-Dumazet H."/>
            <person name="Groppi A."/>
            <person name="Hantraye F."/>
            <person name="Hennequin C."/>
            <person name="Jauniaux N."/>
            <person name="Joyet P."/>
            <person name="Kachouri R."/>
            <person name="Kerrest A."/>
            <person name="Koszul R."/>
            <person name="Lemaire M."/>
            <person name="Lesur I."/>
            <person name="Ma L."/>
            <person name="Muller H."/>
            <person name="Nicaud J.M."/>
            <person name="Nikolski M."/>
            <person name="Oztas S."/>
            <person name="Ozier-Kalogeropoulos O."/>
            <person name="Pellenz S."/>
            <person name="Potier S."/>
            <person name="Richard G.F."/>
            <person name="Straub M.L."/>
            <person name="Suleau A."/>
            <person name="Swennene D."/>
            <person name="Tekaia F."/>
            <person name="Wesolowski-Louvel M."/>
            <person name="Westhof E."/>
            <person name="Wirth B."/>
            <person name="Zeniou-Meyer M."/>
            <person name="Zivanovic I."/>
            <person name="Bolotin-Fukuhara M."/>
            <person name="Thierry A."/>
            <person name="Bouchier C."/>
            <person name="Caudron B."/>
            <person name="Scarpelli C."/>
            <person name="Gaillardin C."/>
            <person name="Weissenbach J."/>
            <person name="Wincker P."/>
            <person name="Souciet J.L."/>
        </authorList>
    </citation>
    <scope>NUCLEOTIDE SEQUENCE [LARGE SCALE GENOMIC DNA]</scope>
    <source>
        <strain evidence="2">ATCC 8585 / CBS 2359 / DSM 70799 / NBRC 1267 / NRRL Y-1140 / WM37</strain>
    </source>
</reference>
<proteinExistence type="predicted"/>
<sequence length="211" mass="24513">MHCELDISSYLKLDDLQECGVNMEWHGELALSDLEDDVSLDFHEKHVISRHDLQPRSIHMPSMIHTQPVHLIHVHNLKFLQTSFEEEDEQRIICSSSTPPSLADTRHSSVFSSTRSINVLLEEDEQDLDNDLQCMAPVKKKQQRALVAPIMFSSSSSKKDSVVSEKDQFVYTLTNKLLPYFGYFLADSNDLDYFDKIRFQEIDYKFSKTYF</sequence>
<keyword evidence="2" id="KW-1185">Reference proteome</keyword>
<accession>Q6CPC4</accession>
<dbReference type="KEGG" id="kla:KLLA0_E05963g"/>
<organism evidence="1 2">
    <name type="scientific">Kluyveromyces lactis (strain ATCC 8585 / CBS 2359 / DSM 70799 / NBRC 1267 / NRRL Y-1140 / WM37)</name>
    <name type="common">Yeast</name>
    <name type="synonym">Candida sphaerica</name>
    <dbReference type="NCBI Taxonomy" id="284590"/>
    <lineage>
        <taxon>Eukaryota</taxon>
        <taxon>Fungi</taxon>
        <taxon>Dikarya</taxon>
        <taxon>Ascomycota</taxon>
        <taxon>Saccharomycotina</taxon>
        <taxon>Saccharomycetes</taxon>
        <taxon>Saccharomycetales</taxon>
        <taxon>Saccharomycetaceae</taxon>
        <taxon>Kluyveromyces</taxon>
    </lineage>
</organism>